<keyword evidence="1" id="KW-0732">Signal</keyword>
<proteinExistence type="predicted"/>
<evidence type="ECO:0000313" key="2">
    <source>
        <dbReference type="EMBL" id="KAK4190565.1"/>
    </source>
</evidence>
<evidence type="ECO:0000313" key="3">
    <source>
        <dbReference type="Proteomes" id="UP001302126"/>
    </source>
</evidence>
<dbReference type="EMBL" id="MU864365">
    <property type="protein sequence ID" value="KAK4190565.1"/>
    <property type="molecule type" value="Genomic_DNA"/>
</dbReference>
<reference evidence="2" key="1">
    <citation type="journal article" date="2023" name="Mol. Phylogenet. Evol.">
        <title>Genome-scale phylogeny and comparative genomics of the fungal order Sordariales.</title>
        <authorList>
            <person name="Hensen N."/>
            <person name="Bonometti L."/>
            <person name="Westerberg I."/>
            <person name="Brannstrom I.O."/>
            <person name="Guillou S."/>
            <person name="Cros-Aarteil S."/>
            <person name="Calhoun S."/>
            <person name="Haridas S."/>
            <person name="Kuo A."/>
            <person name="Mondo S."/>
            <person name="Pangilinan J."/>
            <person name="Riley R."/>
            <person name="LaButti K."/>
            <person name="Andreopoulos B."/>
            <person name="Lipzen A."/>
            <person name="Chen C."/>
            <person name="Yan M."/>
            <person name="Daum C."/>
            <person name="Ng V."/>
            <person name="Clum A."/>
            <person name="Steindorff A."/>
            <person name="Ohm R.A."/>
            <person name="Martin F."/>
            <person name="Silar P."/>
            <person name="Natvig D.O."/>
            <person name="Lalanne C."/>
            <person name="Gautier V."/>
            <person name="Ament-Velasquez S.L."/>
            <person name="Kruys A."/>
            <person name="Hutchinson M.I."/>
            <person name="Powell A.J."/>
            <person name="Barry K."/>
            <person name="Miller A.N."/>
            <person name="Grigoriev I.V."/>
            <person name="Debuchy R."/>
            <person name="Gladieux P."/>
            <person name="Hiltunen Thoren M."/>
            <person name="Johannesson H."/>
        </authorList>
    </citation>
    <scope>NUCLEOTIDE SEQUENCE</scope>
    <source>
        <strain evidence="2">PSN309</strain>
    </source>
</reference>
<feature type="signal peptide" evidence="1">
    <location>
        <begin position="1"/>
        <end position="19"/>
    </location>
</feature>
<gene>
    <name evidence="2" type="ORF">QBC35DRAFT_449282</name>
</gene>
<comment type="caution">
    <text evidence="2">The sequence shown here is derived from an EMBL/GenBank/DDBJ whole genome shotgun (WGS) entry which is preliminary data.</text>
</comment>
<dbReference type="Proteomes" id="UP001302126">
    <property type="component" value="Unassembled WGS sequence"/>
</dbReference>
<feature type="chain" id="PRO_5042819009" evidence="1">
    <location>
        <begin position="20"/>
        <end position="211"/>
    </location>
</feature>
<keyword evidence="3" id="KW-1185">Reference proteome</keyword>
<organism evidence="2 3">
    <name type="scientific">Podospora australis</name>
    <dbReference type="NCBI Taxonomy" id="1536484"/>
    <lineage>
        <taxon>Eukaryota</taxon>
        <taxon>Fungi</taxon>
        <taxon>Dikarya</taxon>
        <taxon>Ascomycota</taxon>
        <taxon>Pezizomycotina</taxon>
        <taxon>Sordariomycetes</taxon>
        <taxon>Sordariomycetidae</taxon>
        <taxon>Sordariales</taxon>
        <taxon>Podosporaceae</taxon>
        <taxon>Podospora</taxon>
    </lineage>
</organism>
<reference evidence="2" key="2">
    <citation type="submission" date="2023-05" db="EMBL/GenBank/DDBJ databases">
        <authorList>
            <consortium name="Lawrence Berkeley National Laboratory"/>
            <person name="Steindorff A."/>
            <person name="Hensen N."/>
            <person name="Bonometti L."/>
            <person name="Westerberg I."/>
            <person name="Brannstrom I.O."/>
            <person name="Guillou S."/>
            <person name="Cros-Aarteil S."/>
            <person name="Calhoun S."/>
            <person name="Haridas S."/>
            <person name="Kuo A."/>
            <person name="Mondo S."/>
            <person name="Pangilinan J."/>
            <person name="Riley R."/>
            <person name="Labutti K."/>
            <person name="Andreopoulos B."/>
            <person name="Lipzen A."/>
            <person name="Chen C."/>
            <person name="Yanf M."/>
            <person name="Daum C."/>
            <person name="Ng V."/>
            <person name="Clum A."/>
            <person name="Ohm R."/>
            <person name="Martin F."/>
            <person name="Silar P."/>
            <person name="Natvig D."/>
            <person name="Lalanne C."/>
            <person name="Gautier V."/>
            <person name="Ament-Velasquez S.L."/>
            <person name="Kruys A."/>
            <person name="Hutchinson M.I."/>
            <person name="Powell A.J."/>
            <person name="Barry K."/>
            <person name="Miller A.N."/>
            <person name="Grigoriev I.V."/>
            <person name="Debuchy R."/>
            <person name="Gladieux P."/>
            <person name="Thoren M.H."/>
            <person name="Johannesson H."/>
        </authorList>
    </citation>
    <scope>NUCLEOTIDE SEQUENCE</scope>
    <source>
        <strain evidence="2">PSN309</strain>
    </source>
</reference>
<sequence length="211" mass="22768">MKFSLPVALLAVAVADAAAVQEDKRWCNQEGQACHTVARAAEAFANALETNGPVARDGGAGIAARQVDQLALAIASSQYDPVSYYTALPYLQQFVSEKPATEKRDASPQWCGRFIGQPCWKRDTSSAAREEQAFAKRAAEAVISVIESSQDNLAKREAAPQWCGRFIGQPCWKRNPEPEAACNAPDGACTKATRDLHAMYNAARHIIDASA</sequence>
<evidence type="ECO:0000256" key="1">
    <source>
        <dbReference type="SAM" id="SignalP"/>
    </source>
</evidence>
<accession>A0AAN6X0C6</accession>
<dbReference type="AlphaFoldDB" id="A0AAN6X0C6"/>
<name>A0AAN6X0C6_9PEZI</name>
<protein>
    <submittedName>
        <fullName evidence="2">Mat-specific pheromone encoded by the mfm protein</fullName>
    </submittedName>
</protein>